<dbReference type="InterPro" id="IPR047057">
    <property type="entry name" value="MerR_fam"/>
</dbReference>
<organism evidence="3 4">
    <name type="scientific">Nocardioides panacisoli</name>
    <dbReference type="NCBI Taxonomy" id="627624"/>
    <lineage>
        <taxon>Bacteria</taxon>
        <taxon>Bacillati</taxon>
        <taxon>Actinomycetota</taxon>
        <taxon>Actinomycetes</taxon>
        <taxon>Propionibacteriales</taxon>
        <taxon>Nocardioidaceae</taxon>
        <taxon>Nocardioides</taxon>
    </lineage>
</organism>
<reference evidence="4" key="1">
    <citation type="journal article" date="2019" name="Int. J. Syst. Evol. Microbiol.">
        <title>The Global Catalogue of Microorganisms (GCM) 10K type strain sequencing project: providing services to taxonomists for standard genome sequencing and annotation.</title>
        <authorList>
            <consortium name="The Broad Institute Genomics Platform"/>
            <consortium name="The Broad Institute Genome Sequencing Center for Infectious Disease"/>
            <person name="Wu L."/>
            <person name="Ma J."/>
        </authorList>
    </citation>
    <scope>NUCLEOTIDE SEQUENCE [LARGE SCALE GENOMIC DNA]</scope>
    <source>
        <strain evidence="4">JCM 16953</strain>
    </source>
</reference>
<protein>
    <submittedName>
        <fullName evidence="3">MerR family transcriptional regulator</fullName>
    </submittedName>
</protein>
<dbReference type="SMART" id="SM00871">
    <property type="entry name" value="AraC_E_bind"/>
    <property type="match status" value="1"/>
</dbReference>
<dbReference type="PROSITE" id="PS50937">
    <property type="entry name" value="HTH_MERR_2"/>
    <property type="match status" value="1"/>
</dbReference>
<evidence type="ECO:0000256" key="1">
    <source>
        <dbReference type="ARBA" id="ARBA00023125"/>
    </source>
</evidence>
<dbReference type="Proteomes" id="UP001501821">
    <property type="component" value="Unassembled WGS sequence"/>
</dbReference>
<dbReference type="PANTHER" id="PTHR30204:SF97">
    <property type="entry name" value="MERR FAMILY REGULATORY PROTEIN"/>
    <property type="match status" value="1"/>
</dbReference>
<accession>A0ABP7HTC4</accession>
<dbReference type="CDD" id="cd01107">
    <property type="entry name" value="HTH_BmrR"/>
    <property type="match status" value="1"/>
</dbReference>
<keyword evidence="1" id="KW-0238">DNA-binding</keyword>
<dbReference type="SMART" id="SM00422">
    <property type="entry name" value="HTH_MERR"/>
    <property type="match status" value="1"/>
</dbReference>
<dbReference type="Gene3D" id="1.10.1660.10">
    <property type="match status" value="1"/>
</dbReference>
<evidence type="ECO:0000259" key="2">
    <source>
        <dbReference type="PROSITE" id="PS50937"/>
    </source>
</evidence>
<gene>
    <name evidence="3" type="ORF">GCM10022242_03950</name>
</gene>
<dbReference type="InterPro" id="IPR010499">
    <property type="entry name" value="AraC_E-bd"/>
</dbReference>
<dbReference type="Pfam" id="PF06445">
    <property type="entry name" value="GyrI-like"/>
    <property type="match status" value="1"/>
</dbReference>
<dbReference type="Gene3D" id="3.20.80.10">
    <property type="entry name" value="Regulatory factor, effector binding domain"/>
    <property type="match status" value="1"/>
</dbReference>
<sequence length="266" mass="29425">MTDLLSIGDFSRMTFLSVKALRHYHDVGLLVPARVDEHSGYRYYATDQVATAHLIRRLRALDMPVDGVRTVLTAPDRTTLNDAVAAHLDRMSAQLRETQETVDSLRRMLTTPGPGQVTYRDDPATTALAVRETVQAQDWVAWWLDAFAELHRTLRSSGLRRTGPDGALFPTPAFTEEVGELVAFVPVEPGPLPRGRVELTEIPAARLAVTQYDGPMVDLDQAYSAVGLWVAEQARTADGPVRERYLPRGTADDLLDHVTEVGWPVG</sequence>
<dbReference type="InterPro" id="IPR011256">
    <property type="entry name" value="Reg_factor_effector_dom_sf"/>
</dbReference>
<dbReference type="RefSeq" id="WP_344772107.1">
    <property type="nucleotide sequence ID" value="NZ_BAABAH010000001.1"/>
</dbReference>
<dbReference type="InterPro" id="IPR029442">
    <property type="entry name" value="GyrI-like"/>
</dbReference>
<dbReference type="InterPro" id="IPR009061">
    <property type="entry name" value="DNA-bd_dom_put_sf"/>
</dbReference>
<dbReference type="SUPFAM" id="SSF46955">
    <property type="entry name" value="Putative DNA-binding domain"/>
    <property type="match status" value="1"/>
</dbReference>
<dbReference type="Pfam" id="PF13411">
    <property type="entry name" value="MerR_1"/>
    <property type="match status" value="1"/>
</dbReference>
<dbReference type="SUPFAM" id="SSF55136">
    <property type="entry name" value="Probable bacterial effector-binding domain"/>
    <property type="match status" value="1"/>
</dbReference>
<feature type="domain" description="HTH merR-type" evidence="2">
    <location>
        <begin position="4"/>
        <end position="74"/>
    </location>
</feature>
<proteinExistence type="predicted"/>
<evidence type="ECO:0000313" key="3">
    <source>
        <dbReference type="EMBL" id="GAA3803884.1"/>
    </source>
</evidence>
<keyword evidence="4" id="KW-1185">Reference proteome</keyword>
<comment type="caution">
    <text evidence="3">The sequence shown here is derived from an EMBL/GenBank/DDBJ whole genome shotgun (WGS) entry which is preliminary data.</text>
</comment>
<dbReference type="PANTHER" id="PTHR30204">
    <property type="entry name" value="REDOX-CYCLING DRUG-SENSING TRANSCRIPTIONAL ACTIVATOR SOXR"/>
    <property type="match status" value="1"/>
</dbReference>
<dbReference type="EMBL" id="BAABAH010000001">
    <property type="protein sequence ID" value="GAA3803884.1"/>
    <property type="molecule type" value="Genomic_DNA"/>
</dbReference>
<dbReference type="InterPro" id="IPR000551">
    <property type="entry name" value="MerR-type_HTH_dom"/>
</dbReference>
<name>A0ABP7HTC4_9ACTN</name>
<evidence type="ECO:0000313" key="4">
    <source>
        <dbReference type="Proteomes" id="UP001501821"/>
    </source>
</evidence>